<dbReference type="PANTHER" id="PTHR11757:SF19">
    <property type="entry name" value="PROLYL ENDOPEPTIDASE-LIKE"/>
    <property type="match status" value="1"/>
</dbReference>
<accession>A0A6C0BJC7</accession>
<organism evidence="3">
    <name type="scientific">viral metagenome</name>
    <dbReference type="NCBI Taxonomy" id="1070528"/>
    <lineage>
        <taxon>unclassified sequences</taxon>
        <taxon>metagenomes</taxon>
        <taxon>organismal metagenomes</taxon>
    </lineage>
</organism>
<name>A0A6C0BJC7_9ZZZZ</name>
<feature type="domain" description="Peptidase S9 prolyl oligopeptidase catalytic" evidence="2">
    <location>
        <begin position="384"/>
        <end position="580"/>
    </location>
</feature>
<dbReference type="GO" id="GO:0004252">
    <property type="term" value="F:serine-type endopeptidase activity"/>
    <property type="evidence" value="ECO:0007669"/>
    <property type="project" value="InterPro"/>
</dbReference>
<dbReference type="InterPro" id="IPR002470">
    <property type="entry name" value="Peptidase_S9A"/>
</dbReference>
<proteinExistence type="inferred from homology"/>
<evidence type="ECO:0000259" key="2">
    <source>
        <dbReference type="Pfam" id="PF00326"/>
    </source>
</evidence>
<dbReference type="SUPFAM" id="SSF53474">
    <property type="entry name" value="alpha/beta-Hydrolases"/>
    <property type="match status" value="1"/>
</dbReference>
<protein>
    <recommendedName>
        <fullName evidence="2">Peptidase S9 prolyl oligopeptidase catalytic domain-containing protein</fullName>
    </recommendedName>
</protein>
<dbReference type="Pfam" id="PF00326">
    <property type="entry name" value="Peptidase_S9"/>
    <property type="match status" value="1"/>
</dbReference>
<evidence type="ECO:0000313" key="3">
    <source>
        <dbReference type="EMBL" id="QHS91659.1"/>
    </source>
</evidence>
<dbReference type="InterPro" id="IPR001375">
    <property type="entry name" value="Peptidase_S9_cat"/>
</dbReference>
<dbReference type="PRINTS" id="PR00862">
    <property type="entry name" value="PROLIGOPTASE"/>
</dbReference>
<dbReference type="GO" id="GO:0006508">
    <property type="term" value="P:proteolysis"/>
    <property type="evidence" value="ECO:0007669"/>
    <property type="project" value="InterPro"/>
</dbReference>
<reference evidence="3" key="1">
    <citation type="journal article" date="2020" name="Nature">
        <title>Giant virus diversity and host interactions through global metagenomics.</title>
        <authorList>
            <person name="Schulz F."/>
            <person name="Roux S."/>
            <person name="Paez-Espino D."/>
            <person name="Jungbluth S."/>
            <person name="Walsh D.A."/>
            <person name="Denef V.J."/>
            <person name="McMahon K.D."/>
            <person name="Konstantinidis K.T."/>
            <person name="Eloe-Fadrosh E.A."/>
            <person name="Kyrpides N.C."/>
            <person name="Woyke T."/>
        </authorList>
    </citation>
    <scope>NUCLEOTIDE SEQUENCE</scope>
    <source>
        <strain evidence="3">GVMAG-M-3300013006-15</strain>
    </source>
</reference>
<dbReference type="AlphaFoldDB" id="A0A6C0BJC7"/>
<dbReference type="InterPro" id="IPR051543">
    <property type="entry name" value="Serine_Peptidase_S9A"/>
</dbReference>
<dbReference type="PANTHER" id="PTHR11757">
    <property type="entry name" value="PROTEASE FAMILY S9A OLIGOPEPTIDASE"/>
    <property type="match status" value="1"/>
</dbReference>
<dbReference type="Gene3D" id="3.40.50.1820">
    <property type="entry name" value="alpha/beta hydrolase"/>
    <property type="match status" value="1"/>
</dbReference>
<dbReference type="EMBL" id="MN739162">
    <property type="protein sequence ID" value="QHS91659.1"/>
    <property type="molecule type" value="Genomic_DNA"/>
</dbReference>
<sequence>MEVIDLPFIQIKDELAYMEVLDDPRTQIALKEEEQRWNKIQSHLQPEQKAWKELLDESDLEYFKKPHCIDDGIEIRYKDHGYIELKKGSQVWPATYAYEKTETDLFIIEDVKYVGSEIMKLTCLGKWSIENVGPSFVINKNKIYVQGCKSVQRYYTIDEVDITGARKTIITTTKKSQTLTPLEYAVGNLWYMQASQRHRSLWSYNGQKKRVVDENKNMLGFSYPYWYTDTDIYNVRTGQHVYLAKDHFILEIHAFEKGILITYLTKQIISLSFLKDGKERFIFTPNSAGKLIKIKDKATEANFLWFSSTDLPRLITFNGELKQEKSKDLGLVAAYSLFGRKGYHIPVTTVYLRGTEPRGLVAYVYGHYHIPTPTHLVPRWWSFIKKGFAVSFIGVRGGGDDGIEAWDAGSRNNRSVGLLDYISAIGRLQVSYGIKPSRTILYGRSAGGFHVANAVQQVTNPKSLCGAVWAEAPYVDVLKGCLNYDIPVTPFERDEFFVGETFEGFHAAVKLDPILTVPKAIGGGVTVLATDGLHDTEVMYWEPLKWCHILRKNGWNKVACRIDPNTGHFMIGDGTNEKRAEDCSFLLSSIGLD</sequence>
<dbReference type="InterPro" id="IPR029058">
    <property type="entry name" value="AB_hydrolase_fold"/>
</dbReference>
<comment type="similarity">
    <text evidence="1">Belongs to the peptidase S9A family.</text>
</comment>
<evidence type="ECO:0000256" key="1">
    <source>
        <dbReference type="ARBA" id="ARBA00005228"/>
    </source>
</evidence>